<organism evidence="3 4">
    <name type="scientific">Adhaeretor mobilis</name>
    <dbReference type="NCBI Taxonomy" id="1930276"/>
    <lineage>
        <taxon>Bacteria</taxon>
        <taxon>Pseudomonadati</taxon>
        <taxon>Planctomycetota</taxon>
        <taxon>Planctomycetia</taxon>
        <taxon>Pirellulales</taxon>
        <taxon>Lacipirellulaceae</taxon>
        <taxon>Adhaeretor</taxon>
    </lineage>
</organism>
<dbReference type="InterPro" id="IPR006869">
    <property type="entry name" value="DUF547"/>
</dbReference>
<dbReference type="PANTHER" id="PTHR46361:SF3">
    <property type="entry name" value="ELECTRON CARRIER_ PROTEIN DISULFIDE OXIDOREDUCTASE"/>
    <property type="match status" value="1"/>
</dbReference>
<evidence type="ECO:0000256" key="1">
    <source>
        <dbReference type="SAM" id="SignalP"/>
    </source>
</evidence>
<keyword evidence="1" id="KW-0732">Signal</keyword>
<proteinExistence type="predicted"/>
<evidence type="ECO:0000313" key="3">
    <source>
        <dbReference type="EMBL" id="QDT00750.1"/>
    </source>
</evidence>
<accession>A0A517N0U1</accession>
<sequence precursor="true">MIRNFFTLTSGVVLLLGCLAPSASAGSKVHVGRKFPESQQVSMDQVDHRIWHQLLQKYVDSDGQVNYQAWKGSAQDTQSLDVYLNSLSQASRKARATRESQLAFWINAYNAVTVKGILREYPTDSIRNHTAKVFGYNIWHDLLLTVGDSTISLDDMEHKVLRTMKEPRIHFAIVCASYSCPRLLNEAYTAENLDAQLAKNTQAFFANPGNFRYDVAKPRFYLSSILSWFGEDFGSNQATQLKTISSYLPTEAAQNAAQKNAVSVSYLDYDWSLNDQKTKRQ</sequence>
<gene>
    <name evidence="3" type="ORF">HG15A2_40900</name>
</gene>
<name>A0A517N0U1_9BACT</name>
<evidence type="ECO:0000313" key="4">
    <source>
        <dbReference type="Proteomes" id="UP000319852"/>
    </source>
</evidence>
<dbReference type="Pfam" id="PF04784">
    <property type="entry name" value="DUF547"/>
    <property type="match status" value="1"/>
</dbReference>
<dbReference type="Proteomes" id="UP000319852">
    <property type="component" value="Chromosome"/>
</dbReference>
<dbReference type="KEGG" id="amob:HG15A2_40900"/>
<dbReference type="AlphaFoldDB" id="A0A517N0U1"/>
<keyword evidence="4" id="KW-1185">Reference proteome</keyword>
<protein>
    <recommendedName>
        <fullName evidence="2">DUF547 domain-containing protein</fullName>
    </recommendedName>
</protein>
<feature type="signal peptide" evidence="1">
    <location>
        <begin position="1"/>
        <end position="25"/>
    </location>
</feature>
<feature type="domain" description="DUF547" evidence="2">
    <location>
        <begin position="96"/>
        <end position="204"/>
    </location>
</feature>
<dbReference type="PROSITE" id="PS51257">
    <property type="entry name" value="PROKAR_LIPOPROTEIN"/>
    <property type="match status" value="1"/>
</dbReference>
<dbReference type="PANTHER" id="PTHR46361">
    <property type="entry name" value="ELECTRON CARRIER/ PROTEIN DISULFIDE OXIDOREDUCTASE"/>
    <property type="match status" value="1"/>
</dbReference>
<evidence type="ECO:0000259" key="2">
    <source>
        <dbReference type="Pfam" id="PF04784"/>
    </source>
</evidence>
<dbReference type="EMBL" id="CP036263">
    <property type="protein sequence ID" value="QDT00750.1"/>
    <property type="molecule type" value="Genomic_DNA"/>
</dbReference>
<reference evidence="3 4" key="1">
    <citation type="submission" date="2019-02" db="EMBL/GenBank/DDBJ databases">
        <title>Deep-cultivation of Planctomycetes and their phenomic and genomic characterization uncovers novel biology.</title>
        <authorList>
            <person name="Wiegand S."/>
            <person name="Jogler M."/>
            <person name="Boedeker C."/>
            <person name="Pinto D."/>
            <person name="Vollmers J."/>
            <person name="Rivas-Marin E."/>
            <person name="Kohn T."/>
            <person name="Peeters S.H."/>
            <person name="Heuer A."/>
            <person name="Rast P."/>
            <person name="Oberbeckmann S."/>
            <person name="Bunk B."/>
            <person name="Jeske O."/>
            <person name="Meyerdierks A."/>
            <person name="Storesund J.E."/>
            <person name="Kallscheuer N."/>
            <person name="Luecker S."/>
            <person name="Lage O.M."/>
            <person name="Pohl T."/>
            <person name="Merkel B.J."/>
            <person name="Hornburger P."/>
            <person name="Mueller R.-W."/>
            <person name="Bruemmer F."/>
            <person name="Labrenz M."/>
            <person name="Spormann A.M."/>
            <person name="Op den Camp H."/>
            <person name="Overmann J."/>
            <person name="Amann R."/>
            <person name="Jetten M.S.M."/>
            <person name="Mascher T."/>
            <person name="Medema M.H."/>
            <person name="Devos D.P."/>
            <person name="Kaster A.-K."/>
            <person name="Ovreas L."/>
            <person name="Rohde M."/>
            <person name="Galperin M.Y."/>
            <person name="Jogler C."/>
        </authorList>
    </citation>
    <scope>NUCLEOTIDE SEQUENCE [LARGE SCALE GENOMIC DNA]</scope>
    <source>
        <strain evidence="3 4">HG15A2</strain>
    </source>
</reference>
<dbReference type="RefSeq" id="WP_145062452.1">
    <property type="nucleotide sequence ID" value="NZ_CP036263.1"/>
</dbReference>
<dbReference type="OrthoDB" id="526867at2"/>
<feature type="chain" id="PRO_5021820117" description="DUF547 domain-containing protein" evidence="1">
    <location>
        <begin position="26"/>
        <end position="281"/>
    </location>
</feature>